<proteinExistence type="predicted"/>
<reference evidence="2 3" key="1">
    <citation type="submission" date="2017-10" db="EMBL/GenBank/DDBJ databases">
        <title>Novel microbial diversity and functional potential in the marine mammal oral microbiome.</title>
        <authorList>
            <person name="Dudek N.K."/>
            <person name="Sun C.L."/>
            <person name="Burstein D."/>
            <person name="Kantor R.S."/>
            <person name="Aliaga Goltsman D.S."/>
            <person name="Bik E.M."/>
            <person name="Thomas B.C."/>
            <person name="Banfield J.F."/>
            <person name="Relman D.A."/>
        </authorList>
    </citation>
    <scope>NUCLEOTIDE SEQUENCE [LARGE SCALE GENOMIC DNA]</scope>
    <source>
        <strain evidence="2">DOLJORAL78_47_202</strain>
    </source>
</reference>
<organism evidence="2 3">
    <name type="scientific">Desulfobacter postgatei</name>
    <dbReference type="NCBI Taxonomy" id="2293"/>
    <lineage>
        <taxon>Bacteria</taxon>
        <taxon>Pseudomonadati</taxon>
        <taxon>Thermodesulfobacteriota</taxon>
        <taxon>Desulfobacteria</taxon>
        <taxon>Desulfobacterales</taxon>
        <taxon>Desulfobacteraceae</taxon>
        <taxon>Desulfobacter</taxon>
    </lineage>
</organism>
<dbReference type="AlphaFoldDB" id="A0A2G6MRH4"/>
<evidence type="ECO:0000259" key="1">
    <source>
        <dbReference type="SMART" id="SM00901"/>
    </source>
</evidence>
<evidence type="ECO:0000313" key="2">
    <source>
        <dbReference type="EMBL" id="PIE62693.1"/>
    </source>
</evidence>
<dbReference type="Pfam" id="PF08867">
    <property type="entry name" value="FRG"/>
    <property type="match status" value="1"/>
</dbReference>
<dbReference type="InterPro" id="IPR014966">
    <property type="entry name" value="FRG-dom"/>
</dbReference>
<accession>A0A2G6MRH4</accession>
<sequence length="280" mass="32745">MADITVDSWGMLQEELFKGSWNDGIQRFRPPFVYRGLSDASYRLETSLMRLGGPFWSLEKHLLRNFRKYSRAQGREEPDSFWHLLAVAQHHGLPTRLMDWTYSPYIALHFALANLERFDLDGVIWRVNYEQVHDRLPPELKEQLAAEGAQAFTVELLTSIGQERPDCHAGETTFYQYVETLTQFDALGLPNEFLLFFEPPSINERIVNQYALFSVMPNPRRVIDDWLSRHADLFQRIIIPAELKWECRDKLDLCNITERVLFPGLDGLGSWLKRHYSPKV</sequence>
<dbReference type="SMART" id="SM00901">
    <property type="entry name" value="FRG"/>
    <property type="match status" value="1"/>
</dbReference>
<gene>
    <name evidence="2" type="ORF">CSA25_03890</name>
</gene>
<comment type="caution">
    <text evidence="2">The sequence shown here is derived from an EMBL/GenBank/DDBJ whole genome shotgun (WGS) entry which is preliminary data.</text>
</comment>
<dbReference type="Proteomes" id="UP000231203">
    <property type="component" value="Unassembled WGS sequence"/>
</dbReference>
<protein>
    <submittedName>
        <fullName evidence="2">FRG domain-containing protein</fullName>
    </submittedName>
</protein>
<dbReference type="EMBL" id="PDTI01000033">
    <property type="protein sequence ID" value="PIE62693.1"/>
    <property type="molecule type" value="Genomic_DNA"/>
</dbReference>
<feature type="domain" description="FRG" evidence="1">
    <location>
        <begin position="28"/>
        <end position="125"/>
    </location>
</feature>
<name>A0A2G6MRH4_9BACT</name>
<evidence type="ECO:0000313" key="3">
    <source>
        <dbReference type="Proteomes" id="UP000231203"/>
    </source>
</evidence>